<evidence type="ECO:0000256" key="4">
    <source>
        <dbReference type="ARBA" id="ARBA00023136"/>
    </source>
</evidence>
<dbReference type="RefSeq" id="WP_067758992.1">
    <property type="nucleotide sequence ID" value="NZ_CP015772.1"/>
</dbReference>
<feature type="transmembrane region" description="Helical" evidence="5">
    <location>
        <begin position="141"/>
        <end position="164"/>
    </location>
</feature>
<feature type="transmembrane region" description="Helical" evidence="5">
    <location>
        <begin position="237"/>
        <end position="253"/>
    </location>
</feature>
<dbReference type="InterPro" id="IPR036259">
    <property type="entry name" value="MFS_trans_sf"/>
</dbReference>
<name>A0A1A9I5E8_9BACT</name>
<feature type="transmembrane region" description="Helical" evidence="5">
    <location>
        <begin position="81"/>
        <end position="100"/>
    </location>
</feature>
<dbReference type="KEGG" id="nia:A8C56_17640"/>
<dbReference type="PANTHER" id="PTHR23501">
    <property type="entry name" value="MAJOR FACILITATOR SUPERFAMILY"/>
    <property type="match status" value="1"/>
</dbReference>
<feature type="transmembrane region" description="Helical" evidence="5">
    <location>
        <begin position="403"/>
        <end position="423"/>
    </location>
</feature>
<protein>
    <recommendedName>
        <fullName evidence="8">MFS transporter</fullName>
    </recommendedName>
</protein>
<feature type="transmembrane region" description="Helical" evidence="5">
    <location>
        <begin position="170"/>
        <end position="190"/>
    </location>
</feature>
<dbReference type="OrthoDB" id="622032at2"/>
<evidence type="ECO:0000256" key="1">
    <source>
        <dbReference type="ARBA" id="ARBA00004141"/>
    </source>
</evidence>
<dbReference type="STRING" id="1176587.A8C56_17640"/>
<accession>A0A1A9I5E8</accession>
<gene>
    <name evidence="6" type="ORF">A8C56_17640</name>
</gene>
<dbReference type="Proteomes" id="UP000077667">
    <property type="component" value="Chromosome"/>
</dbReference>
<reference evidence="6 7" key="1">
    <citation type="submission" date="2016-05" db="EMBL/GenBank/DDBJ databases">
        <title>Niabella ginsenosidivorans BS26 whole genome sequencing.</title>
        <authorList>
            <person name="Im W.T."/>
            <person name="Siddiqi M.Z."/>
        </authorList>
    </citation>
    <scope>NUCLEOTIDE SEQUENCE [LARGE SCALE GENOMIC DNA]</scope>
    <source>
        <strain evidence="6 7">BS26</strain>
    </source>
</reference>
<feature type="transmembrane region" description="Helical" evidence="5">
    <location>
        <begin position="50"/>
        <end position="69"/>
    </location>
</feature>
<comment type="subcellular location">
    <subcellularLocation>
        <location evidence="1">Membrane</location>
        <topology evidence="1">Multi-pass membrane protein</topology>
    </subcellularLocation>
</comment>
<dbReference type="GO" id="GO:0022857">
    <property type="term" value="F:transmembrane transporter activity"/>
    <property type="evidence" value="ECO:0007669"/>
    <property type="project" value="InterPro"/>
</dbReference>
<feature type="transmembrane region" description="Helical" evidence="5">
    <location>
        <begin position="493"/>
        <end position="514"/>
    </location>
</feature>
<feature type="transmembrane region" description="Helical" evidence="5">
    <location>
        <begin position="366"/>
        <end position="391"/>
    </location>
</feature>
<keyword evidence="3 5" id="KW-1133">Transmembrane helix</keyword>
<dbReference type="InterPro" id="IPR011701">
    <property type="entry name" value="MFS"/>
</dbReference>
<evidence type="ECO:0000256" key="2">
    <source>
        <dbReference type="ARBA" id="ARBA00022692"/>
    </source>
</evidence>
<dbReference type="Gene3D" id="1.20.1250.20">
    <property type="entry name" value="MFS general substrate transporter like domains"/>
    <property type="match status" value="1"/>
</dbReference>
<keyword evidence="4 5" id="KW-0472">Membrane</keyword>
<feature type="transmembrane region" description="Helical" evidence="5">
    <location>
        <begin position="274"/>
        <end position="294"/>
    </location>
</feature>
<dbReference type="GO" id="GO:0005886">
    <property type="term" value="C:plasma membrane"/>
    <property type="evidence" value="ECO:0007669"/>
    <property type="project" value="TreeGrafter"/>
</dbReference>
<keyword evidence="7" id="KW-1185">Reference proteome</keyword>
<organism evidence="6 7">
    <name type="scientific">Niabella ginsenosidivorans</name>
    <dbReference type="NCBI Taxonomy" id="1176587"/>
    <lineage>
        <taxon>Bacteria</taxon>
        <taxon>Pseudomonadati</taxon>
        <taxon>Bacteroidota</taxon>
        <taxon>Chitinophagia</taxon>
        <taxon>Chitinophagales</taxon>
        <taxon>Chitinophagaceae</taxon>
        <taxon>Niabella</taxon>
    </lineage>
</organism>
<proteinExistence type="predicted"/>
<dbReference type="EMBL" id="CP015772">
    <property type="protein sequence ID" value="ANH82555.1"/>
    <property type="molecule type" value="Genomic_DNA"/>
</dbReference>
<feature type="transmembrane region" description="Helical" evidence="5">
    <location>
        <begin position="106"/>
        <end position="129"/>
    </location>
</feature>
<evidence type="ECO:0000256" key="5">
    <source>
        <dbReference type="SAM" id="Phobius"/>
    </source>
</evidence>
<feature type="transmembrane region" description="Helical" evidence="5">
    <location>
        <begin position="202"/>
        <end position="225"/>
    </location>
</feature>
<feature type="transmembrane region" description="Helical" evidence="5">
    <location>
        <begin position="339"/>
        <end position="360"/>
    </location>
</feature>
<evidence type="ECO:0000313" key="7">
    <source>
        <dbReference type="Proteomes" id="UP000077667"/>
    </source>
</evidence>
<dbReference type="SUPFAM" id="SSF103473">
    <property type="entry name" value="MFS general substrate transporter"/>
    <property type="match status" value="1"/>
</dbReference>
<evidence type="ECO:0000313" key="6">
    <source>
        <dbReference type="EMBL" id="ANH82555.1"/>
    </source>
</evidence>
<dbReference type="AlphaFoldDB" id="A0A1A9I5E8"/>
<dbReference type="Pfam" id="PF07690">
    <property type="entry name" value="MFS_1"/>
    <property type="match status" value="1"/>
</dbReference>
<sequence>MNSSVFHNWVPKWSRDVNIFILLCSQILVSGISSYSILSITAYLGDEKDFIQFAYYGGSIAGAAIFPVITRFQRYFRQKKLLLTGITAEIVLSVLAPLIINDNLLFMNNFLLSSVKIICLMDCISIFLARFNPTNSRGLLYGMYYGLSYPITQVSTYITAVILLQHPWKYTFIVSLPGLCLSWLIVRFLMHGKRKARKYPLYQVDWIGYALVVLAGLSLSYGCIYGERLRWLESNEIKTAFTIAVIAILMWAVRMLSAKRPYVDLRVLQKYSHALLGVSMMILLFFIYNTFSISTEFMRTVLGYDNKYTATSNLFMAVAYAVCIPLTGIWLHRRHKARGPLFLGFSLFALYYFITAHILYPEENTNAFFIPMMLSAAAFGITITSLSYYASVNIPVQDNRSRAFFSISFRSVLAAPFSSAFWLDRYNQAKQNHYTYISAQYTPDDPRFQSLWQGMLKSLSSSGHDAATAPGLAAASVHAGIYKQSIILAAQDIYYVLAAVSLCVAIAVLFFKVFNVHYEKAKNQYSLTTFKG</sequence>
<evidence type="ECO:0000256" key="3">
    <source>
        <dbReference type="ARBA" id="ARBA00022989"/>
    </source>
</evidence>
<keyword evidence="2 5" id="KW-0812">Transmembrane</keyword>
<evidence type="ECO:0008006" key="8">
    <source>
        <dbReference type="Google" id="ProtNLM"/>
    </source>
</evidence>
<feature type="transmembrane region" description="Helical" evidence="5">
    <location>
        <begin position="314"/>
        <end position="332"/>
    </location>
</feature>
<feature type="transmembrane region" description="Helical" evidence="5">
    <location>
        <begin position="20"/>
        <end position="44"/>
    </location>
</feature>